<comment type="caution">
    <text evidence="2">The sequence shown here is derived from an EMBL/GenBank/DDBJ whole genome shotgun (WGS) entry which is preliminary data.</text>
</comment>
<keyword evidence="1" id="KW-0732">Signal</keyword>
<dbReference type="Proteomes" id="UP001501822">
    <property type="component" value="Unassembled WGS sequence"/>
</dbReference>
<protein>
    <submittedName>
        <fullName evidence="2">Uncharacterized protein</fullName>
    </submittedName>
</protein>
<dbReference type="RefSeq" id="WP_252800337.1">
    <property type="nucleotide sequence ID" value="NZ_BAAABM010000045.1"/>
</dbReference>
<sequence length="52" mass="5447">MKKVFKWGGLAFLAFYLISRPHSAANVVHGALGGISGAANSLSTFVSDLPNQ</sequence>
<organism evidence="2 3">
    <name type="scientific">Actinoallomurus spadix</name>
    <dbReference type="NCBI Taxonomy" id="79912"/>
    <lineage>
        <taxon>Bacteria</taxon>
        <taxon>Bacillati</taxon>
        <taxon>Actinomycetota</taxon>
        <taxon>Actinomycetes</taxon>
        <taxon>Streptosporangiales</taxon>
        <taxon>Thermomonosporaceae</taxon>
        <taxon>Actinoallomurus</taxon>
    </lineage>
</organism>
<reference evidence="3" key="1">
    <citation type="journal article" date="2019" name="Int. J. Syst. Evol. Microbiol.">
        <title>The Global Catalogue of Microorganisms (GCM) 10K type strain sequencing project: providing services to taxonomists for standard genome sequencing and annotation.</title>
        <authorList>
            <consortium name="The Broad Institute Genomics Platform"/>
            <consortium name="The Broad Institute Genome Sequencing Center for Infectious Disease"/>
            <person name="Wu L."/>
            <person name="Ma J."/>
        </authorList>
    </citation>
    <scope>NUCLEOTIDE SEQUENCE [LARGE SCALE GENOMIC DNA]</scope>
    <source>
        <strain evidence="3">JCM 3146</strain>
    </source>
</reference>
<proteinExistence type="predicted"/>
<gene>
    <name evidence="2" type="ORF">GCM10010151_49920</name>
</gene>
<keyword evidence="3" id="KW-1185">Reference proteome</keyword>
<name>A0ABP3GTD5_9ACTN</name>
<accession>A0ABP3GTD5</accession>
<dbReference type="EMBL" id="BAAABM010000045">
    <property type="protein sequence ID" value="GAA0354353.1"/>
    <property type="molecule type" value="Genomic_DNA"/>
</dbReference>
<feature type="signal peptide" evidence="1">
    <location>
        <begin position="1"/>
        <end position="24"/>
    </location>
</feature>
<evidence type="ECO:0000256" key="1">
    <source>
        <dbReference type="SAM" id="SignalP"/>
    </source>
</evidence>
<evidence type="ECO:0000313" key="2">
    <source>
        <dbReference type="EMBL" id="GAA0354353.1"/>
    </source>
</evidence>
<feature type="chain" id="PRO_5047278947" evidence="1">
    <location>
        <begin position="25"/>
        <end position="52"/>
    </location>
</feature>
<evidence type="ECO:0000313" key="3">
    <source>
        <dbReference type="Proteomes" id="UP001501822"/>
    </source>
</evidence>